<reference evidence="3" key="1">
    <citation type="submission" date="2019-03" db="EMBL/GenBank/DDBJ databases">
        <authorList>
            <person name="Hao L."/>
        </authorList>
    </citation>
    <scope>NUCLEOTIDE SEQUENCE</scope>
</reference>
<dbReference type="PANTHER" id="PTHR33525">
    <property type="match status" value="1"/>
</dbReference>
<evidence type="ECO:0000259" key="2">
    <source>
        <dbReference type="PROSITE" id="PS51833"/>
    </source>
</evidence>
<dbReference type="EMBL" id="CAADRM010000001">
    <property type="protein sequence ID" value="VFU11183.1"/>
    <property type="molecule type" value="Genomic_DNA"/>
</dbReference>
<dbReference type="InterPro" id="IPR052340">
    <property type="entry name" value="RNase_Y/CdgJ"/>
</dbReference>
<dbReference type="PANTHER" id="PTHR33525:SF4">
    <property type="entry name" value="CYCLIC DI-GMP PHOSPHODIESTERASE CDGJ"/>
    <property type="match status" value="1"/>
</dbReference>
<dbReference type="Gene3D" id="1.10.3210.10">
    <property type="entry name" value="Hypothetical protein af1432"/>
    <property type="match status" value="1"/>
</dbReference>
<keyword evidence="1" id="KW-0812">Transmembrane</keyword>
<sequence length="360" mass="40407">METGQTVWIIVYVIIGLAVVAAFVKILSKNATPQIKKTPAHYVSISAEDNLDAFATVYDLDWKPERELISGIPPDVEKIINSIESISPLITDLSARLNDPDINPKDISRLIITDQGLTSFILKRVNSPYYGLVQKVDNIFNAIVILGYNEIYRIVMEERAAKIGIKPSREEWIHANLTSTIAAYLASTSRIGVPGGTMVTLGMLHDIARTIMLQSLPQPENGFSRDPRERLRQETELYGIDHATLGGILARRWQMPERLSNAIGRHHWPMFWPLREVAQASPDVIKELAILSISDVAAKNFSQDITGTYIGDDYYRFIKKPPKIESILMPEITRDLKRIRHIGETKHGESGDPQAGSDRE</sequence>
<evidence type="ECO:0000313" key="3">
    <source>
        <dbReference type="EMBL" id="VFU11183.1"/>
    </source>
</evidence>
<proteinExistence type="predicted"/>
<dbReference type="Pfam" id="PF08668">
    <property type="entry name" value="HDOD"/>
    <property type="match status" value="1"/>
</dbReference>
<dbReference type="PROSITE" id="PS51833">
    <property type="entry name" value="HDOD"/>
    <property type="match status" value="1"/>
</dbReference>
<dbReference type="AlphaFoldDB" id="A0A485LTK6"/>
<keyword evidence="1" id="KW-1133">Transmembrane helix</keyword>
<accession>A0A485LTK6</accession>
<gene>
    <name evidence="3" type="ORF">SCFA_10014</name>
</gene>
<organism evidence="3">
    <name type="scientific">anaerobic digester metagenome</name>
    <dbReference type="NCBI Taxonomy" id="1263854"/>
    <lineage>
        <taxon>unclassified sequences</taxon>
        <taxon>metagenomes</taxon>
        <taxon>ecological metagenomes</taxon>
    </lineage>
</organism>
<evidence type="ECO:0000256" key="1">
    <source>
        <dbReference type="SAM" id="Phobius"/>
    </source>
</evidence>
<protein>
    <submittedName>
        <fullName evidence="3">HDOD domain protein (Modular protein)</fullName>
    </submittedName>
</protein>
<name>A0A485LTK6_9ZZZZ</name>
<feature type="domain" description="HDOD" evidence="2">
    <location>
        <begin position="83"/>
        <end position="269"/>
    </location>
</feature>
<feature type="transmembrane region" description="Helical" evidence="1">
    <location>
        <begin position="6"/>
        <end position="27"/>
    </location>
</feature>
<dbReference type="SUPFAM" id="SSF109604">
    <property type="entry name" value="HD-domain/PDEase-like"/>
    <property type="match status" value="1"/>
</dbReference>
<dbReference type="InterPro" id="IPR013976">
    <property type="entry name" value="HDOD"/>
</dbReference>
<keyword evidence="1" id="KW-0472">Membrane</keyword>